<dbReference type="EMBL" id="JAAAUY010000137">
    <property type="protein sequence ID" value="KAF9334648.1"/>
    <property type="molecule type" value="Genomic_DNA"/>
</dbReference>
<feature type="chain" id="PRO_5040127678" evidence="1">
    <location>
        <begin position="21"/>
        <end position="165"/>
    </location>
</feature>
<comment type="caution">
    <text evidence="2">The sequence shown here is derived from an EMBL/GenBank/DDBJ whole genome shotgun (WGS) entry which is preliminary data.</text>
</comment>
<dbReference type="Proteomes" id="UP000696485">
    <property type="component" value="Unassembled WGS sequence"/>
</dbReference>
<keyword evidence="3" id="KW-1185">Reference proteome</keyword>
<accession>A0A9P5SRB1</accession>
<evidence type="ECO:0000256" key="1">
    <source>
        <dbReference type="SAM" id="SignalP"/>
    </source>
</evidence>
<evidence type="ECO:0000313" key="2">
    <source>
        <dbReference type="EMBL" id="KAF9334648.1"/>
    </source>
</evidence>
<dbReference type="AlphaFoldDB" id="A0A9P5SRB1"/>
<organism evidence="2 3">
    <name type="scientific">Podila minutissima</name>
    <dbReference type="NCBI Taxonomy" id="64525"/>
    <lineage>
        <taxon>Eukaryota</taxon>
        <taxon>Fungi</taxon>
        <taxon>Fungi incertae sedis</taxon>
        <taxon>Mucoromycota</taxon>
        <taxon>Mortierellomycotina</taxon>
        <taxon>Mortierellomycetes</taxon>
        <taxon>Mortierellales</taxon>
        <taxon>Mortierellaceae</taxon>
        <taxon>Podila</taxon>
    </lineage>
</organism>
<feature type="signal peptide" evidence="1">
    <location>
        <begin position="1"/>
        <end position="20"/>
    </location>
</feature>
<protein>
    <submittedName>
        <fullName evidence="2">Uncharacterized protein</fullName>
    </submittedName>
</protein>
<keyword evidence="1" id="KW-0732">Signal</keyword>
<evidence type="ECO:0000313" key="3">
    <source>
        <dbReference type="Proteomes" id="UP000696485"/>
    </source>
</evidence>
<name>A0A9P5SRB1_9FUNG</name>
<proteinExistence type="predicted"/>
<reference evidence="2" key="1">
    <citation type="journal article" date="2020" name="Fungal Divers.">
        <title>Resolving the Mortierellaceae phylogeny through synthesis of multi-gene phylogenetics and phylogenomics.</title>
        <authorList>
            <person name="Vandepol N."/>
            <person name="Liber J."/>
            <person name="Desiro A."/>
            <person name="Na H."/>
            <person name="Kennedy M."/>
            <person name="Barry K."/>
            <person name="Grigoriev I.V."/>
            <person name="Miller A.N."/>
            <person name="O'Donnell K."/>
            <person name="Stajich J.E."/>
            <person name="Bonito G."/>
        </authorList>
    </citation>
    <scope>NUCLEOTIDE SEQUENCE</scope>
    <source>
        <strain evidence="2">NVP1</strain>
    </source>
</reference>
<gene>
    <name evidence="2" type="ORF">BG006_001778</name>
</gene>
<sequence length="165" mass="16661">MKFIATLAVASSSVVALASADMLQIHNPTVGTVWKVDTPSYLGWTGSCSSMGAAGKAVMVDLMTGPSGALRFVTNVGIIDCTGSNSRADITVPKDVESGKYSLTIRTSPDVSYTNQFDIVGAAAPTTVPSPKPSVPSDTNANASSSLGVSPLVAVLGAAVTVALL</sequence>